<name>A0A5B8NIX9_9CHRO</name>
<dbReference type="SUPFAM" id="SSF54285">
    <property type="entry name" value="MoaD/ThiS"/>
    <property type="match status" value="1"/>
</dbReference>
<dbReference type="PANTHER" id="PTHR38031">
    <property type="entry name" value="SULFUR CARRIER PROTEIN SLR0821-RELATED"/>
    <property type="match status" value="1"/>
</dbReference>
<gene>
    <name evidence="1" type="ORF">FRE64_04135</name>
</gene>
<dbReference type="InterPro" id="IPR052045">
    <property type="entry name" value="Sulfur_Carrier/Prot_Modifier"/>
</dbReference>
<keyword evidence="2" id="KW-1185">Reference proteome</keyword>
<organism evidence="1 2">
    <name type="scientific">Euhalothece natronophila Z-M001</name>
    <dbReference type="NCBI Taxonomy" id="522448"/>
    <lineage>
        <taxon>Bacteria</taxon>
        <taxon>Bacillati</taxon>
        <taxon>Cyanobacteriota</taxon>
        <taxon>Cyanophyceae</taxon>
        <taxon>Oscillatoriophycideae</taxon>
        <taxon>Chroococcales</taxon>
        <taxon>Halothecacae</taxon>
        <taxon>Halothece cluster</taxon>
        <taxon>Euhalothece</taxon>
    </lineage>
</organism>
<sequence>MSVKVLVPTVLQKYTDNQAVLECNGSNVKELVETLEQEYPGFKGRLRDEEGKLRRFLNFYVNSEDIRFLEHEKTTLQDGDEVSIVPAVAGGSTRN</sequence>
<dbReference type="KEGG" id="enn:FRE64_04135"/>
<dbReference type="EMBL" id="CP042326">
    <property type="protein sequence ID" value="QDZ39192.1"/>
    <property type="molecule type" value="Genomic_DNA"/>
</dbReference>
<dbReference type="InterPro" id="IPR012675">
    <property type="entry name" value="Beta-grasp_dom_sf"/>
</dbReference>
<dbReference type="OrthoDB" id="9156098at2"/>
<dbReference type="InterPro" id="IPR003749">
    <property type="entry name" value="ThiS/MoaD-like"/>
</dbReference>
<reference evidence="1 2" key="1">
    <citation type="submission" date="2019-08" db="EMBL/GenBank/DDBJ databases">
        <title>Carotenoids and Carotenoid Binding Proteins in the Halophilic Cyanobacterium Euhalothece sp. ZM00.</title>
        <authorList>
            <person name="Cho S.M."/>
            <person name="Song J.Y."/>
            <person name="Park Y.-I."/>
        </authorList>
    </citation>
    <scope>NUCLEOTIDE SEQUENCE [LARGE SCALE GENOMIC DNA]</scope>
    <source>
        <strain evidence="1 2">Z-M001</strain>
    </source>
</reference>
<dbReference type="CDD" id="cd17074">
    <property type="entry name" value="Ubl_CysO_like"/>
    <property type="match status" value="1"/>
</dbReference>
<dbReference type="Proteomes" id="UP000318453">
    <property type="component" value="Chromosome"/>
</dbReference>
<dbReference type="Pfam" id="PF02597">
    <property type="entry name" value="ThiS"/>
    <property type="match status" value="1"/>
</dbReference>
<dbReference type="InterPro" id="IPR016155">
    <property type="entry name" value="Mopterin_synth/thiamin_S_b"/>
</dbReference>
<dbReference type="Gene3D" id="3.10.20.30">
    <property type="match status" value="1"/>
</dbReference>
<evidence type="ECO:0000313" key="1">
    <source>
        <dbReference type="EMBL" id="QDZ39192.1"/>
    </source>
</evidence>
<protein>
    <submittedName>
        <fullName evidence="1">MoaD/ThiS family protein</fullName>
    </submittedName>
</protein>
<dbReference type="AlphaFoldDB" id="A0A5B8NIX9"/>
<proteinExistence type="predicted"/>
<dbReference type="PANTHER" id="PTHR38031:SF1">
    <property type="entry name" value="SULFUR CARRIER PROTEIN CYSO"/>
    <property type="match status" value="1"/>
</dbReference>
<evidence type="ECO:0000313" key="2">
    <source>
        <dbReference type="Proteomes" id="UP000318453"/>
    </source>
</evidence>
<dbReference type="RefSeq" id="WP_146294798.1">
    <property type="nucleotide sequence ID" value="NZ_CP042326.1"/>
</dbReference>
<accession>A0A5B8NIX9</accession>